<dbReference type="OrthoDB" id="591320at2759"/>
<evidence type="ECO:0000313" key="3">
    <source>
        <dbReference type="Proteomes" id="UP000004995"/>
    </source>
</evidence>
<dbReference type="Gramene" id="KQK91709">
    <property type="protein sequence ID" value="KQK91709"/>
    <property type="gene ID" value="SETIT_038998mg"/>
</dbReference>
<dbReference type="PANTHER" id="PTHR33085">
    <property type="entry name" value="OS12G0113100 PROTEIN-RELATED"/>
    <property type="match status" value="1"/>
</dbReference>
<dbReference type="EnsemblPlants" id="KQK91709">
    <property type="protein sequence ID" value="KQK91709"/>
    <property type="gene ID" value="SETIT_038998mg"/>
</dbReference>
<dbReference type="Pfam" id="PF07893">
    <property type="entry name" value="DUF1668"/>
    <property type="match status" value="1"/>
</dbReference>
<dbReference type="FunCoup" id="K4AJD1">
    <property type="interactions" value="647"/>
</dbReference>
<accession>K4AJD1</accession>
<proteinExistence type="predicted"/>
<dbReference type="Proteomes" id="UP000004995">
    <property type="component" value="Unassembled WGS sequence"/>
</dbReference>
<dbReference type="AlphaFoldDB" id="K4AJD1"/>
<dbReference type="EMBL" id="CM003536">
    <property type="protein sequence ID" value="RCV45651.1"/>
    <property type="molecule type" value="Genomic_DNA"/>
</dbReference>
<name>K4AJD1_SETIT</name>
<dbReference type="eggNOG" id="ENOG502R5J7">
    <property type="taxonomic scope" value="Eukaryota"/>
</dbReference>
<dbReference type="OMA" id="VCLSITH"/>
<dbReference type="PANTHER" id="PTHR33085:SF113">
    <property type="entry name" value="OS05G0126000 PROTEIN"/>
    <property type="match status" value="1"/>
</dbReference>
<dbReference type="InterPro" id="IPR012871">
    <property type="entry name" value="DUF1668_ORYSA"/>
</dbReference>
<gene>
    <name evidence="1" type="ORF">SETIT_9G471600v2</name>
</gene>
<reference evidence="1 3" key="1">
    <citation type="journal article" date="2012" name="Nat. Biotechnol.">
        <title>Reference genome sequence of the model plant Setaria.</title>
        <authorList>
            <person name="Bennetzen J.L."/>
            <person name="Schmutz J."/>
            <person name="Wang H."/>
            <person name="Percifield R."/>
            <person name="Hawkins J."/>
            <person name="Pontaroli A.C."/>
            <person name="Estep M."/>
            <person name="Feng L."/>
            <person name="Vaughn J.N."/>
            <person name="Grimwood J."/>
            <person name="Jenkins J."/>
            <person name="Barry K."/>
            <person name="Lindquist E."/>
            <person name="Hellsten U."/>
            <person name="Deshpande S."/>
            <person name="Wang X."/>
            <person name="Wu X."/>
            <person name="Mitros T."/>
            <person name="Triplett J."/>
            <person name="Yang X."/>
            <person name="Ye C.Y."/>
            <person name="Mauro-Herrera M."/>
            <person name="Wang L."/>
            <person name="Li P."/>
            <person name="Sharma M."/>
            <person name="Sharma R."/>
            <person name="Ronald P.C."/>
            <person name="Panaud O."/>
            <person name="Kellogg E.A."/>
            <person name="Brutnell T.P."/>
            <person name="Doust A.N."/>
            <person name="Tuskan G.A."/>
            <person name="Rokhsar D."/>
            <person name="Devos K.M."/>
        </authorList>
    </citation>
    <scope>NUCLEOTIDE SEQUENCE [LARGE SCALE GENOMIC DNA]</scope>
    <source>
        <strain evidence="3">cv. Yugu1</strain>
        <strain evidence="1">Yugu1</strain>
    </source>
</reference>
<reference evidence="2" key="3">
    <citation type="submission" date="2018-08" db="UniProtKB">
        <authorList>
            <consortium name="EnsemblPlants"/>
        </authorList>
    </citation>
    <scope>IDENTIFICATION</scope>
    <source>
        <strain evidence="2">Yugu1</strain>
    </source>
</reference>
<organism evidence="2 3">
    <name type="scientific">Setaria italica</name>
    <name type="common">Foxtail millet</name>
    <name type="synonym">Panicum italicum</name>
    <dbReference type="NCBI Taxonomy" id="4555"/>
    <lineage>
        <taxon>Eukaryota</taxon>
        <taxon>Viridiplantae</taxon>
        <taxon>Streptophyta</taxon>
        <taxon>Embryophyta</taxon>
        <taxon>Tracheophyta</taxon>
        <taxon>Spermatophyta</taxon>
        <taxon>Magnoliopsida</taxon>
        <taxon>Liliopsida</taxon>
        <taxon>Poales</taxon>
        <taxon>Poaceae</taxon>
        <taxon>PACMAD clade</taxon>
        <taxon>Panicoideae</taxon>
        <taxon>Panicodae</taxon>
        <taxon>Paniceae</taxon>
        <taxon>Cenchrinae</taxon>
        <taxon>Setaria</taxon>
    </lineage>
</organism>
<protein>
    <recommendedName>
        <fullName evidence="4">DUF1618 domain-containing protein</fullName>
    </recommendedName>
</protein>
<evidence type="ECO:0000313" key="2">
    <source>
        <dbReference type="EnsemblPlants" id="KQK91709"/>
    </source>
</evidence>
<keyword evidence="3" id="KW-1185">Reference proteome</keyword>
<evidence type="ECO:0000313" key="1">
    <source>
        <dbReference type="EMBL" id="RCV45651.1"/>
    </source>
</evidence>
<sequence length="369" mass="41161">MIRRRFVNIVAENYKSGMCSLHRLDVSKHLFYPSTAEAAAAAVYNGGGKAPQAPPIPTLQRLPPPCMSFPRPHTMGFFALVSPRSSEGRILRCSLAGHSLLYDADSDSIGTMPSSQGFTGITPKIISTGQPDALEEDLYVLHDDGFDVLRFGPEDRLVYRPMGRKAWHWESLQRPPFDNIIGSHSVVDGGRTICVSSSPDGFGTYCFHTVEREWWQSGCWVLPFVGGAEYVPEFKLWLGFFPTNPYHLCATRNLSVMEDLIAMEKPPTLHTLSDLDTPKNWSALRFKLLNLGGGRFCVAGVFEEIVGYTEDESDGFSELEAVRPEFAVLTGVELVTDSSSGDAKLEGFQIVSHKSVRYMFMEDRFKWEL</sequence>
<dbReference type="EMBL" id="AGNK02006058">
    <property type="status" value="NOT_ANNOTATED_CDS"/>
    <property type="molecule type" value="Genomic_DNA"/>
</dbReference>
<evidence type="ECO:0008006" key="4">
    <source>
        <dbReference type="Google" id="ProtNLM"/>
    </source>
</evidence>
<dbReference type="HOGENOM" id="CLU_018267_0_0_1"/>
<reference evidence="1" key="2">
    <citation type="submission" date="2015-07" db="EMBL/GenBank/DDBJ databases">
        <authorList>
            <person name="Noorani M."/>
        </authorList>
    </citation>
    <scope>NUCLEOTIDE SEQUENCE</scope>
    <source>
        <strain evidence="1">Yugu1</strain>
    </source>
</reference>